<keyword evidence="5" id="KW-0998">Cell outer membrane</keyword>
<evidence type="ECO:0000256" key="3">
    <source>
        <dbReference type="ARBA" id="ARBA00022729"/>
    </source>
</evidence>
<gene>
    <name evidence="8" type="ORF">SAMN05444350_102145</name>
</gene>
<feature type="domain" description="RagB/SusD" evidence="6">
    <location>
        <begin position="294"/>
        <end position="677"/>
    </location>
</feature>
<dbReference type="GeneID" id="92710685"/>
<dbReference type="InterPro" id="IPR011990">
    <property type="entry name" value="TPR-like_helical_dom_sf"/>
</dbReference>
<dbReference type="InterPro" id="IPR012944">
    <property type="entry name" value="SusD_RagB_dom"/>
</dbReference>
<keyword evidence="9" id="KW-1185">Reference proteome</keyword>
<dbReference type="PROSITE" id="PS51257">
    <property type="entry name" value="PROKAR_LIPOPROTEIN"/>
    <property type="match status" value="1"/>
</dbReference>
<dbReference type="Pfam" id="PF07980">
    <property type="entry name" value="SusD_RagB"/>
    <property type="match status" value="1"/>
</dbReference>
<evidence type="ECO:0000256" key="4">
    <source>
        <dbReference type="ARBA" id="ARBA00023136"/>
    </source>
</evidence>
<keyword evidence="4" id="KW-0472">Membrane</keyword>
<comment type="subcellular location">
    <subcellularLocation>
        <location evidence="1">Cell outer membrane</location>
    </subcellularLocation>
</comment>
<sequence>MKLRNILLTGLAAITLASCNDFLDVEAPSSYSEDFVFSQKTEINRALNGVYASILVGDLYGNAYQRTFILNSDVDMQVNSSNTASHNSYARFDCDDQGGEIDKFWKAAYKAIEDANRFLYGMETSPLYDEDDAEFMQMIGEAKCLRAMVYHDLVVMFGDIPFTFTAAAQLGDGYVIPVVKREEIQNQLIEDLKAIAPMMSSSSNTTVERASKEFAWALIARIALTAGGYSLHPEEGNGASYGVMKRPQDYQKYYRITKTYADSVISHSSHVLGNSYQDVFIKESNFELIANGDPIFEIPFAKESTGNTGYIQGPTSTANEGLTLGKNVWGASSGNGRLSAFYRYSFDENDKRRDFINGLWYYGNSSGNATQDSCLIRADYTVHNNKWSKLWSNAGQFTNLSSGSTGINYPYMRLADVLLMHAEAVNELEGPTSEAQESLRKVRVRAFDNQGAVDTYIANAASSKDAFLKAVLDERKWEFAGENMRWRDLVRNNLYGREVLYSFLRYLATALGNAGLSTGFEDDIAAHDGSDYLDNLPEEMYYHVLPQNAEWKVEAEDVYGYPYPNKTLDMLYIYNPYESKSKPATASAGIEGKTWETANFYQWQSDSEPTNQCKYSFFGYVRRNDSGVIVLVRNGAEVPLGETIPEVSALPVVRYILPYPNSAILRSAGAYKNYYGYK</sequence>
<dbReference type="InterPro" id="IPR033985">
    <property type="entry name" value="SusD-like_N"/>
</dbReference>
<accession>A0A1M6B368</accession>
<evidence type="ECO:0000313" key="9">
    <source>
        <dbReference type="Proteomes" id="UP000184192"/>
    </source>
</evidence>
<evidence type="ECO:0000313" key="8">
    <source>
        <dbReference type="EMBL" id="SHI43048.1"/>
    </source>
</evidence>
<evidence type="ECO:0000259" key="6">
    <source>
        <dbReference type="Pfam" id="PF07980"/>
    </source>
</evidence>
<comment type="similarity">
    <text evidence="2">Belongs to the SusD family.</text>
</comment>
<dbReference type="eggNOG" id="COG0702">
    <property type="taxonomic scope" value="Bacteria"/>
</dbReference>
<proteinExistence type="inferred from homology"/>
<evidence type="ECO:0000256" key="5">
    <source>
        <dbReference type="ARBA" id="ARBA00023237"/>
    </source>
</evidence>
<keyword evidence="3" id="KW-0732">Signal</keyword>
<dbReference type="Proteomes" id="UP000184192">
    <property type="component" value="Unassembled WGS sequence"/>
</dbReference>
<protein>
    <submittedName>
        <fullName evidence="8">Starch-binding associating with outer membrane</fullName>
    </submittedName>
</protein>
<dbReference type="AlphaFoldDB" id="A0A1M6B368"/>
<evidence type="ECO:0000256" key="1">
    <source>
        <dbReference type="ARBA" id="ARBA00004442"/>
    </source>
</evidence>
<dbReference type="GO" id="GO:0009279">
    <property type="term" value="C:cell outer membrane"/>
    <property type="evidence" value="ECO:0007669"/>
    <property type="project" value="UniProtKB-SubCell"/>
</dbReference>
<dbReference type="SUPFAM" id="SSF48452">
    <property type="entry name" value="TPR-like"/>
    <property type="match status" value="1"/>
</dbReference>
<reference evidence="9" key="1">
    <citation type="submission" date="2016-11" db="EMBL/GenBank/DDBJ databases">
        <authorList>
            <person name="Varghese N."/>
            <person name="Submissions S."/>
        </authorList>
    </citation>
    <scope>NUCLEOTIDE SEQUENCE [LARGE SCALE GENOMIC DNA]</scope>
    <source>
        <strain evidence="9">DSM 26884</strain>
    </source>
</reference>
<organism evidence="8 9">
    <name type="scientific">Bacteroides stercorirosoris</name>
    <dbReference type="NCBI Taxonomy" id="871324"/>
    <lineage>
        <taxon>Bacteria</taxon>
        <taxon>Pseudomonadati</taxon>
        <taxon>Bacteroidota</taxon>
        <taxon>Bacteroidia</taxon>
        <taxon>Bacteroidales</taxon>
        <taxon>Bacteroidaceae</taxon>
        <taxon>Bacteroides</taxon>
    </lineage>
</organism>
<feature type="domain" description="SusD-like N-terminal" evidence="7">
    <location>
        <begin position="21"/>
        <end position="224"/>
    </location>
</feature>
<evidence type="ECO:0000259" key="7">
    <source>
        <dbReference type="Pfam" id="PF14322"/>
    </source>
</evidence>
<evidence type="ECO:0000256" key="2">
    <source>
        <dbReference type="ARBA" id="ARBA00006275"/>
    </source>
</evidence>
<dbReference type="RefSeq" id="WP_025830893.1">
    <property type="nucleotide sequence ID" value="NZ_CAMQWZ010000003.1"/>
</dbReference>
<dbReference type="Pfam" id="PF14322">
    <property type="entry name" value="SusD-like_3"/>
    <property type="match status" value="1"/>
</dbReference>
<name>A0A1M6B368_9BACE</name>
<dbReference type="EMBL" id="FQZN01000002">
    <property type="protein sequence ID" value="SHI43048.1"/>
    <property type="molecule type" value="Genomic_DNA"/>
</dbReference>
<dbReference type="Gene3D" id="1.25.40.390">
    <property type="match status" value="1"/>
</dbReference>